<evidence type="ECO:0000256" key="8">
    <source>
        <dbReference type="ARBA" id="ARBA00022960"/>
    </source>
</evidence>
<evidence type="ECO:0000256" key="3">
    <source>
        <dbReference type="ARBA" id="ARBA00012374"/>
    </source>
</evidence>
<keyword evidence="10 17" id="KW-1133">Transmembrane helix</keyword>
<evidence type="ECO:0000256" key="15">
    <source>
        <dbReference type="ARBA" id="ARBA00032932"/>
    </source>
</evidence>
<accession>A0A430B0C9</accession>
<dbReference type="GO" id="GO:0008360">
    <property type="term" value="P:regulation of cell shape"/>
    <property type="evidence" value="ECO:0007669"/>
    <property type="project" value="UniProtKB-KW"/>
</dbReference>
<evidence type="ECO:0000313" key="19">
    <source>
        <dbReference type="Proteomes" id="UP000286773"/>
    </source>
</evidence>
<evidence type="ECO:0000256" key="14">
    <source>
        <dbReference type="ARBA" id="ARBA00032707"/>
    </source>
</evidence>
<keyword evidence="19" id="KW-1185">Reference proteome</keyword>
<evidence type="ECO:0000256" key="17">
    <source>
        <dbReference type="HAMAP-Rule" id="MF_01006"/>
    </source>
</evidence>
<gene>
    <name evidence="17" type="primary">uppP</name>
    <name evidence="18" type="ORF">CBF27_02335</name>
</gene>
<comment type="catalytic activity">
    <reaction evidence="16 17">
        <text>di-trans,octa-cis-undecaprenyl diphosphate + H2O = di-trans,octa-cis-undecaprenyl phosphate + phosphate + H(+)</text>
        <dbReference type="Rhea" id="RHEA:28094"/>
        <dbReference type="ChEBI" id="CHEBI:15377"/>
        <dbReference type="ChEBI" id="CHEBI:15378"/>
        <dbReference type="ChEBI" id="CHEBI:43474"/>
        <dbReference type="ChEBI" id="CHEBI:58405"/>
        <dbReference type="ChEBI" id="CHEBI:60392"/>
        <dbReference type="EC" id="3.6.1.27"/>
    </reaction>
</comment>
<dbReference type="Pfam" id="PF02673">
    <property type="entry name" value="BacA"/>
    <property type="match status" value="1"/>
</dbReference>
<feature type="transmembrane region" description="Helical" evidence="17">
    <location>
        <begin position="154"/>
        <end position="171"/>
    </location>
</feature>
<keyword evidence="13 17" id="KW-0961">Cell wall biogenesis/degradation</keyword>
<dbReference type="AlphaFoldDB" id="A0A430B0C9"/>
<comment type="subcellular location">
    <subcellularLocation>
        <location evidence="1 17">Cell membrane</location>
        <topology evidence="1 17">Multi-pass membrane protein</topology>
    </subcellularLocation>
</comment>
<evidence type="ECO:0000256" key="4">
    <source>
        <dbReference type="ARBA" id="ARBA00021581"/>
    </source>
</evidence>
<reference evidence="18 19" key="1">
    <citation type="submission" date="2017-05" db="EMBL/GenBank/DDBJ databases">
        <title>Vagococcus spp. assemblies.</title>
        <authorList>
            <person name="Gulvik C.A."/>
        </authorList>
    </citation>
    <scope>NUCLEOTIDE SEQUENCE [LARGE SCALE GENOMIC DNA]</scope>
    <source>
        <strain evidence="18 19">LMG 24798</strain>
    </source>
</reference>
<evidence type="ECO:0000256" key="7">
    <source>
        <dbReference type="ARBA" id="ARBA00022801"/>
    </source>
</evidence>
<dbReference type="GO" id="GO:0046677">
    <property type="term" value="P:response to antibiotic"/>
    <property type="evidence" value="ECO:0007669"/>
    <property type="project" value="UniProtKB-UniRule"/>
</dbReference>
<dbReference type="EMBL" id="NGKC01000002">
    <property type="protein sequence ID" value="RSU13759.1"/>
    <property type="molecule type" value="Genomic_DNA"/>
</dbReference>
<evidence type="ECO:0000256" key="13">
    <source>
        <dbReference type="ARBA" id="ARBA00023316"/>
    </source>
</evidence>
<protein>
    <recommendedName>
        <fullName evidence="4 17">Undecaprenyl-diphosphatase</fullName>
        <ecNumber evidence="3 17">3.6.1.27</ecNumber>
    </recommendedName>
    <alternativeName>
        <fullName evidence="15 17">Bacitracin resistance protein</fullName>
    </alternativeName>
    <alternativeName>
        <fullName evidence="14 17">Undecaprenyl pyrophosphate phosphatase</fullName>
    </alternativeName>
</protein>
<comment type="similarity">
    <text evidence="2 17">Belongs to the UppP family.</text>
</comment>
<dbReference type="OrthoDB" id="9808289at2"/>
<feature type="transmembrane region" description="Helical" evidence="17">
    <location>
        <begin position="177"/>
        <end position="204"/>
    </location>
</feature>
<evidence type="ECO:0000256" key="10">
    <source>
        <dbReference type="ARBA" id="ARBA00022989"/>
    </source>
</evidence>
<evidence type="ECO:0000256" key="5">
    <source>
        <dbReference type="ARBA" id="ARBA00022475"/>
    </source>
</evidence>
<dbReference type="GO" id="GO:0005886">
    <property type="term" value="C:plasma membrane"/>
    <property type="evidence" value="ECO:0007669"/>
    <property type="project" value="UniProtKB-SubCell"/>
</dbReference>
<dbReference type="NCBIfam" id="TIGR00753">
    <property type="entry name" value="undec_PP_bacA"/>
    <property type="match status" value="1"/>
</dbReference>
<evidence type="ECO:0000256" key="1">
    <source>
        <dbReference type="ARBA" id="ARBA00004651"/>
    </source>
</evidence>
<keyword evidence="11 17" id="KW-0472">Membrane</keyword>
<feature type="transmembrane region" description="Helical" evidence="17">
    <location>
        <begin position="87"/>
        <end position="104"/>
    </location>
</feature>
<evidence type="ECO:0000256" key="16">
    <source>
        <dbReference type="ARBA" id="ARBA00047594"/>
    </source>
</evidence>
<evidence type="ECO:0000256" key="2">
    <source>
        <dbReference type="ARBA" id="ARBA00010621"/>
    </source>
</evidence>
<keyword evidence="8 17" id="KW-0133">Cell shape</keyword>
<dbReference type="EC" id="3.6.1.27" evidence="3 17"/>
<dbReference type="NCBIfam" id="NF001390">
    <property type="entry name" value="PRK00281.1-4"/>
    <property type="match status" value="1"/>
</dbReference>
<dbReference type="InterPro" id="IPR003824">
    <property type="entry name" value="UppP"/>
</dbReference>
<dbReference type="GO" id="GO:0009252">
    <property type="term" value="P:peptidoglycan biosynthetic process"/>
    <property type="evidence" value="ECO:0007669"/>
    <property type="project" value="UniProtKB-KW"/>
</dbReference>
<evidence type="ECO:0000256" key="11">
    <source>
        <dbReference type="ARBA" id="ARBA00023136"/>
    </source>
</evidence>
<evidence type="ECO:0000256" key="6">
    <source>
        <dbReference type="ARBA" id="ARBA00022692"/>
    </source>
</evidence>
<dbReference type="NCBIfam" id="NF001389">
    <property type="entry name" value="PRK00281.1-2"/>
    <property type="match status" value="1"/>
</dbReference>
<dbReference type="RefSeq" id="WP_126812021.1">
    <property type="nucleotide sequence ID" value="NZ_NGKC01000002.1"/>
</dbReference>
<feature type="transmembrane region" description="Helical" evidence="17">
    <location>
        <begin position="116"/>
        <end position="133"/>
    </location>
</feature>
<evidence type="ECO:0000256" key="12">
    <source>
        <dbReference type="ARBA" id="ARBA00023251"/>
    </source>
</evidence>
<proteinExistence type="inferred from homology"/>
<dbReference type="PANTHER" id="PTHR30622:SF3">
    <property type="entry name" value="UNDECAPRENYL-DIPHOSPHATASE"/>
    <property type="match status" value="1"/>
</dbReference>
<dbReference type="HAMAP" id="MF_01006">
    <property type="entry name" value="Undec_diphosphatase"/>
    <property type="match status" value="1"/>
</dbReference>
<feature type="transmembrane region" description="Helical" evidence="17">
    <location>
        <begin position="48"/>
        <end position="66"/>
    </location>
</feature>
<dbReference type="PANTHER" id="PTHR30622">
    <property type="entry name" value="UNDECAPRENYL-DIPHOSPHATASE"/>
    <property type="match status" value="1"/>
</dbReference>
<comment type="miscellaneous">
    <text evidence="17">Bacitracin is thought to be involved in the inhibition of peptidoglycan synthesis by sequestering undecaprenyl diphosphate, thereby reducing the pool of lipid carrier available.</text>
</comment>
<sequence length="277" mass="30881">MDIINILKVIFLGIVEGITEWLPISSTGHLILVDEFIQLSASDAFKEMFNVVIQLGAIMAVVVIYFRKLNPFALSKTALEKNETWSLWFKVVVACIPAIVIGLPFDDFLEEHFHKFIPVAIMLILFGVLFIIVENHNKGKTPKISTLNELTYQTALIIGLFQVLSLMPGTSRSGATIIGAIIIGCSRFVAAEFTFFLGIPVMFGASGLKVFKFIRDGNSFGQTEIVLLLIGCLVAFFVSIVVIKFLMSYIKSHDFKVFGWYRIILGAILIGYWVITN</sequence>
<dbReference type="GO" id="GO:0071555">
    <property type="term" value="P:cell wall organization"/>
    <property type="evidence" value="ECO:0007669"/>
    <property type="project" value="UniProtKB-KW"/>
</dbReference>
<keyword evidence="7 17" id="KW-0378">Hydrolase</keyword>
<feature type="transmembrane region" description="Helical" evidence="17">
    <location>
        <begin position="225"/>
        <end position="246"/>
    </location>
</feature>
<evidence type="ECO:0000313" key="18">
    <source>
        <dbReference type="EMBL" id="RSU13759.1"/>
    </source>
</evidence>
<feature type="transmembrane region" description="Helical" evidence="17">
    <location>
        <begin position="258"/>
        <end position="275"/>
    </location>
</feature>
<keyword evidence="9 17" id="KW-0573">Peptidoglycan synthesis</keyword>
<keyword evidence="5 17" id="KW-1003">Cell membrane</keyword>
<comment type="caution">
    <text evidence="18">The sequence shown here is derived from an EMBL/GenBank/DDBJ whole genome shotgun (WGS) entry which is preliminary data.</text>
</comment>
<dbReference type="Proteomes" id="UP000286773">
    <property type="component" value="Unassembled WGS sequence"/>
</dbReference>
<keyword evidence="12 17" id="KW-0046">Antibiotic resistance</keyword>
<dbReference type="GO" id="GO:0050380">
    <property type="term" value="F:undecaprenyl-diphosphatase activity"/>
    <property type="evidence" value="ECO:0007669"/>
    <property type="project" value="UniProtKB-UniRule"/>
</dbReference>
<dbReference type="NCBIfam" id="NF001391">
    <property type="entry name" value="PRK00281.1-5"/>
    <property type="match status" value="1"/>
</dbReference>
<name>A0A430B0C9_9ENTE</name>
<evidence type="ECO:0000256" key="9">
    <source>
        <dbReference type="ARBA" id="ARBA00022984"/>
    </source>
</evidence>
<comment type="function">
    <text evidence="17">Catalyzes the dephosphorylation of undecaprenyl diphosphate (UPP). Confers resistance to bacitracin.</text>
</comment>
<organism evidence="18 19">
    <name type="scientific">Vagococcus acidifermentans</name>
    <dbReference type="NCBI Taxonomy" id="564710"/>
    <lineage>
        <taxon>Bacteria</taxon>
        <taxon>Bacillati</taxon>
        <taxon>Bacillota</taxon>
        <taxon>Bacilli</taxon>
        <taxon>Lactobacillales</taxon>
        <taxon>Enterococcaceae</taxon>
        <taxon>Vagococcus</taxon>
    </lineage>
</organism>
<keyword evidence="6 17" id="KW-0812">Transmembrane</keyword>